<dbReference type="RefSeq" id="XP_013393504.1">
    <property type="nucleotide sequence ID" value="XM_013538050.1"/>
</dbReference>
<keyword evidence="1" id="KW-0472">Membrane</keyword>
<proteinExistence type="predicted"/>
<reference evidence="3" key="1">
    <citation type="submission" date="2025-08" db="UniProtKB">
        <authorList>
            <consortium name="RefSeq"/>
        </authorList>
    </citation>
    <scope>IDENTIFICATION</scope>
    <source>
        <tissue evidence="3">Gonads</tissue>
    </source>
</reference>
<keyword evidence="1" id="KW-0812">Transmembrane</keyword>
<gene>
    <name evidence="3" type="primary">LOC106161177</name>
</gene>
<keyword evidence="2" id="KW-1185">Reference proteome</keyword>
<sequence>MLFQCFYMTVVLTSAGIAWTVAVIAVQLLVLGICIYAMVCVGMDLKCMNREQRAGQHAFVPMAPVGVGASAPGAYPQGYQVPQGQYPVAYYAVCPPGVTTGPAPAPPAYQEKPHPDNYH</sequence>
<protein>
    <submittedName>
        <fullName evidence="3">Uncharacterized protein LOC106161177</fullName>
    </submittedName>
</protein>
<evidence type="ECO:0000313" key="3">
    <source>
        <dbReference type="RefSeq" id="XP_013393504.1"/>
    </source>
</evidence>
<keyword evidence="1" id="KW-1133">Transmembrane helix</keyword>
<dbReference type="AlphaFoldDB" id="A0A1S3I803"/>
<evidence type="ECO:0000313" key="2">
    <source>
        <dbReference type="Proteomes" id="UP000085678"/>
    </source>
</evidence>
<organism evidence="2 3">
    <name type="scientific">Lingula anatina</name>
    <name type="common">Brachiopod</name>
    <name type="synonym">Lingula unguis</name>
    <dbReference type="NCBI Taxonomy" id="7574"/>
    <lineage>
        <taxon>Eukaryota</taxon>
        <taxon>Metazoa</taxon>
        <taxon>Spiralia</taxon>
        <taxon>Lophotrochozoa</taxon>
        <taxon>Brachiopoda</taxon>
        <taxon>Linguliformea</taxon>
        <taxon>Lingulata</taxon>
        <taxon>Lingulida</taxon>
        <taxon>Linguloidea</taxon>
        <taxon>Lingulidae</taxon>
        <taxon>Lingula</taxon>
    </lineage>
</organism>
<dbReference type="KEGG" id="lak:106161177"/>
<evidence type="ECO:0000256" key="1">
    <source>
        <dbReference type="SAM" id="Phobius"/>
    </source>
</evidence>
<dbReference type="InParanoid" id="A0A1S3I803"/>
<dbReference type="Proteomes" id="UP000085678">
    <property type="component" value="Unplaced"/>
</dbReference>
<dbReference type="GeneID" id="106161177"/>
<name>A0A1S3I803_LINAN</name>
<accession>A0A1S3I803</accession>
<feature type="transmembrane region" description="Helical" evidence="1">
    <location>
        <begin position="17"/>
        <end position="43"/>
    </location>
</feature>